<dbReference type="SUPFAM" id="SSF48484">
    <property type="entry name" value="Lipoxigenase"/>
    <property type="match status" value="1"/>
</dbReference>
<dbReference type="GO" id="GO:0046872">
    <property type="term" value="F:metal ion binding"/>
    <property type="evidence" value="ECO:0007669"/>
    <property type="project" value="UniProtKB-KW"/>
</dbReference>
<evidence type="ECO:0000256" key="1">
    <source>
        <dbReference type="ARBA" id="ARBA00022723"/>
    </source>
</evidence>
<proteinExistence type="predicted"/>
<reference evidence="5 6" key="1">
    <citation type="submission" date="2018-09" db="EMBL/GenBank/DDBJ databases">
        <title>A high-quality reference genome of wild soybean provides a powerful tool to mine soybean genomes.</title>
        <authorList>
            <person name="Xie M."/>
            <person name="Chung C.Y.L."/>
            <person name="Li M.-W."/>
            <person name="Wong F.-L."/>
            <person name="Chan T.-F."/>
            <person name="Lam H.-M."/>
        </authorList>
    </citation>
    <scope>NUCLEOTIDE SEQUENCE [LARGE SCALE GENOMIC DNA]</scope>
    <source>
        <strain evidence="6">cv. W05</strain>
        <tissue evidence="5">Hypocotyl of etiolated seedlings</tissue>
    </source>
</reference>
<dbReference type="SUPFAM" id="SSF49723">
    <property type="entry name" value="Lipase/lipooxygenase domain (PLAT/LH2 domain)"/>
    <property type="match status" value="1"/>
</dbReference>
<sequence length="224" mass="25094">MQLVSTEIDPRTMEPKLSNPVALNWLKHFNVGDERSTYKVEFEIDSDLGFSGAITVTNKYDKEIFLEGFSIEGACCGYCLQFLDSTLKVHPEERIFFSNKVENPRLHGAIHHSCSSPSKCYAPGFQTPKASFETHIANKCIGSHINEGGIIESDFSAGKHSTEIISAAYKDWWRFDMEALLADLIRRGLAEPDPTQPYGLRLLIEDYPYANDGLLCMVCFGELG</sequence>
<dbReference type="Proteomes" id="UP000289340">
    <property type="component" value="Chromosome 15"/>
</dbReference>
<dbReference type="Gene3D" id="2.60.60.20">
    <property type="entry name" value="PLAT/LH2 domain"/>
    <property type="match status" value="1"/>
</dbReference>
<dbReference type="AlphaFoldDB" id="A0A445GQP6"/>
<organism evidence="5 6">
    <name type="scientific">Glycine soja</name>
    <name type="common">Wild soybean</name>
    <dbReference type="NCBI Taxonomy" id="3848"/>
    <lineage>
        <taxon>Eukaryota</taxon>
        <taxon>Viridiplantae</taxon>
        <taxon>Streptophyta</taxon>
        <taxon>Embryophyta</taxon>
        <taxon>Tracheophyta</taxon>
        <taxon>Spermatophyta</taxon>
        <taxon>Magnoliopsida</taxon>
        <taxon>eudicotyledons</taxon>
        <taxon>Gunneridae</taxon>
        <taxon>Pentapetalae</taxon>
        <taxon>rosids</taxon>
        <taxon>fabids</taxon>
        <taxon>Fabales</taxon>
        <taxon>Fabaceae</taxon>
        <taxon>Papilionoideae</taxon>
        <taxon>50 kb inversion clade</taxon>
        <taxon>NPAAA clade</taxon>
        <taxon>indigoferoid/millettioid clade</taxon>
        <taxon>Phaseoleae</taxon>
        <taxon>Glycine</taxon>
        <taxon>Glycine subgen. Soja</taxon>
    </lineage>
</organism>
<keyword evidence="2" id="KW-0223">Dioxygenase</keyword>
<dbReference type="Pfam" id="PF00305">
    <property type="entry name" value="Lipoxygenase"/>
    <property type="match status" value="1"/>
</dbReference>
<dbReference type="EMBL" id="QZWG01000015">
    <property type="protein sequence ID" value="RZB63552.1"/>
    <property type="molecule type" value="Genomic_DNA"/>
</dbReference>
<dbReference type="GO" id="GO:0016702">
    <property type="term" value="F:oxidoreductase activity, acting on single donors with incorporation of molecular oxygen, incorporation of two atoms of oxygen"/>
    <property type="evidence" value="ECO:0007669"/>
    <property type="project" value="InterPro"/>
</dbReference>
<dbReference type="InterPro" id="IPR013819">
    <property type="entry name" value="LipOase_C"/>
</dbReference>
<dbReference type="PROSITE" id="PS51393">
    <property type="entry name" value="LIPOXYGENASE_3"/>
    <property type="match status" value="1"/>
</dbReference>
<dbReference type="Gene3D" id="1.20.245.10">
    <property type="entry name" value="Lipoxygenase-1, Domain 5"/>
    <property type="match status" value="1"/>
</dbReference>
<feature type="domain" description="Lipoxygenase" evidence="4">
    <location>
        <begin position="145"/>
        <end position="224"/>
    </location>
</feature>
<evidence type="ECO:0000259" key="4">
    <source>
        <dbReference type="PROSITE" id="PS51393"/>
    </source>
</evidence>
<name>A0A445GQP6_GLYSO</name>
<dbReference type="InterPro" id="IPR036226">
    <property type="entry name" value="LipOase_C_sf"/>
</dbReference>
<gene>
    <name evidence="5" type="ORF">D0Y65_040234</name>
</gene>
<evidence type="ECO:0000313" key="5">
    <source>
        <dbReference type="EMBL" id="RZB63552.1"/>
    </source>
</evidence>
<evidence type="ECO:0000313" key="6">
    <source>
        <dbReference type="Proteomes" id="UP000289340"/>
    </source>
</evidence>
<dbReference type="PANTHER" id="PTHR11771">
    <property type="entry name" value="LIPOXYGENASE"/>
    <property type="match status" value="1"/>
</dbReference>
<evidence type="ECO:0000256" key="2">
    <source>
        <dbReference type="ARBA" id="ARBA00022964"/>
    </source>
</evidence>
<keyword evidence="3" id="KW-0560">Oxidoreductase</keyword>
<comment type="caution">
    <text evidence="5">The sequence shown here is derived from an EMBL/GenBank/DDBJ whole genome shotgun (WGS) entry which is preliminary data.</text>
</comment>
<keyword evidence="1" id="KW-0479">Metal-binding</keyword>
<accession>A0A445GQP6</accession>
<evidence type="ECO:0000256" key="3">
    <source>
        <dbReference type="ARBA" id="ARBA00023002"/>
    </source>
</evidence>
<keyword evidence="6" id="KW-1185">Reference proteome</keyword>
<protein>
    <submittedName>
        <fullName evidence="5">Lipoxygenase 4, chloroplastic</fullName>
    </submittedName>
</protein>
<dbReference type="InterPro" id="IPR036392">
    <property type="entry name" value="PLAT/LH2_dom_sf"/>
</dbReference>
<dbReference type="GO" id="GO:0034440">
    <property type="term" value="P:lipid oxidation"/>
    <property type="evidence" value="ECO:0007669"/>
    <property type="project" value="InterPro"/>
</dbReference>
<dbReference type="InterPro" id="IPR000907">
    <property type="entry name" value="LipOase"/>
</dbReference>